<gene>
    <name evidence="2" type="ORF">MNBD_GAMMA12-3950</name>
</gene>
<organism evidence="2">
    <name type="scientific">hydrothermal vent metagenome</name>
    <dbReference type="NCBI Taxonomy" id="652676"/>
    <lineage>
        <taxon>unclassified sequences</taxon>
        <taxon>metagenomes</taxon>
        <taxon>ecological metagenomes</taxon>
    </lineage>
</organism>
<evidence type="ECO:0000313" key="2">
    <source>
        <dbReference type="EMBL" id="VAW80497.1"/>
    </source>
</evidence>
<keyword evidence="1" id="KW-0812">Transmembrane</keyword>
<reference evidence="2" key="1">
    <citation type="submission" date="2018-06" db="EMBL/GenBank/DDBJ databases">
        <authorList>
            <person name="Zhirakovskaya E."/>
        </authorList>
    </citation>
    <scope>NUCLEOTIDE SEQUENCE</scope>
</reference>
<keyword evidence="1" id="KW-0472">Membrane</keyword>
<name>A0A3B0YYP3_9ZZZZ</name>
<dbReference type="AlphaFoldDB" id="A0A3B0YYP3"/>
<evidence type="ECO:0000256" key="1">
    <source>
        <dbReference type="SAM" id="Phobius"/>
    </source>
</evidence>
<feature type="transmembrane region" description="Helical" evidence="1">
    <location>
        <begin position="16"/>
        <end position="33"/>
    </location>
</feature>
<feature type="transmembrane region" description="Helical" evidence="1">
    <location>
        <begin position="83"/>
        <end position="105"/>
    </location>
</feature>
<protein>
    <submittedName>
        <fullName evidence="2">Uncharacterized protein</fullName>
    </submittedName>
</protein>
<proteinExistence type="predicted"/>
<accession>A0A3B0YYP3</accession>
<feature type="transmembrane region" description="Helical" evidence="1">
    <location>
        <begin position="45"/>
        <end position="71"/>
    </location>
</feature>
<dbReference type="EMBL" id="UOFL01000198">
    <property type="protein sequence ID" value="VAW80497.1"/>
    <property type="molecule type" value="Genomic_DNA"/>
</dbReference>
<sequence>MDNYTLILQYWEKRRLWLNVILLVVLVICSLILELDILDRKYELFGGGIIFFVFINVLYSFGPYINLVFAITFKSKQIGVWRWLYYLGLITSAFFLLVLSLAVSFTGQLPDQ</sequence>
<keyword evidence="1" id="KW-1133">Transmembrane helix</keyword>